<dbReference type="EMBL" id="CP046640">
    <property type="protein sequence ID" value="QTL97696.1"/>
    <property type="molecule type" value="Genomic_DNA"/>
</dbReference>
<comment type="similarity">
    <text evidence="1 4">Belongs to the UDP-glucose/GDP-mannose dehydrogenase family.</text>
</comment>
<evidence type="ECO:0000313" key="7">
    <source>
        <dbReference type="Proteomes" id="UP000665020"/>
    </source>
</evidence>
<dbReference type="PIRSF" id="PIRSF500136">
    <property type="entry name" value="UDP_ManNAc_DH"/>
    <property type="match status" value="1"/>
</dbReference>
<dbReference type="InterPro" id="IPR008927">
    <property type="entry name" value="6-PGluconate_DH-like_C_sf"/>
</dbReference>
<dbReference type="SUPFAM" id="SSF51735">
    <property type="entry name" value="NAD(P)-binding Rossmann-fold domains"/>
    <property type="match status" value="1"/>
</dbReference>
<dbReference type="GO" id="GO:0000271">
    <property type="term" value="P:polysaccharide biosynthetic process"/>
    <property type="evidence" value="ECO:0007669"/>
    <property type="project" value="InterPro"/>
</dbReference>
<dbReference type="InterPro" id="IPR014026">
    <property type="entry name" value="UDP-Glc/GDP-Man_DH_dimer"/>
</dbReference>
<dbReference type="NCBIfam" id="TIGR03026">
    <property type="entry name" value="NDP-sugDHase"/>
    <property type="match status" value="1"/>
</dbReference>
<reference evidence="6" key="1">
    <citation type="submission" date="2019-12" db="EMBL/GenBank/DDBJ databases">
        <authorList>
            <person name="zhang j."/>
            <person name="sun C.M."/>
        </authorList>
    </citation>
    <scope>NUCLEOTIDE SEQUENCE</scope>
    <source>
        <strain evidence="6">NS-1</strain>
    </source>
</reference>
<sequence length="436" mass="49235">MDLYRKLVNKQTRMAIVGLGYVGIQLAAAFAKKVEVIGLDINTKKINQYKTGIDITDGVGGNLLEKTSVLFTTDESKLSEALFYIVTVPTPVNCDKTPDLRPLIDASEMIGRNMNKGAFIVYESTVYPGLTEEVCIPILEQVSGFQCKRDFKVGYSPERINPSDRVHKLETIKKVVAGVDEESLSIIARVYELVIKAGVHKADSIRVAEAAKIMENCQRDINIAFINEIAMFLNKLNIDIEDVLKASRTKWNFIDFTPGLVGGHCIGVDPYYLLYQAEQLGHHLEIIRSGRRVNNSVVKYVIDNIIKKLLEAEIKIKGARVTIMGISYKEDVPDLRNTRVIDIIRGLKEYGLEIKVVDPVIEPTKVQEEYNIKLENLEDIKGMDVLIFAVPHQGFKTLKLYDLKKMYSGNRPVLIDLKGIFNKTEAQKMKFLYWSL</sequence>
<gene>
    <name evidence="6" type="ORF">GM661_06700</name>
</gene>
<dbReference type="KEGG" id="ifn:GM661_06700"/>
<evidence type="ECO:0000256" key="1">
    <source>
        <dbReference type="ARBA" id="ARBA00006601"/>
    </source>
</evidence>
<dbReference type="InterPro" id="IPR036291">
    <property type="entry name" value="NAD(P)-bd_dom_sf"/>
</dbReference>
<feature type="domain" description="UDP-glucose/GDP-mannose dehydrogenase C-terminal" evidence="5">
    <location>
        <begin position="322"/>
        <end position="423"/>
    </location>
</feature>
<keyword evidence="3" id="KW-0520">NAD</keyword>
<evidence type="ECO:0000256" key="2">
    <source>
        <dbReference type="ARBA" id="ARBA00023002"/>
    </source>
</evidence>
<dbReference type="InterPro" id="IPR014027">
    <property type="entry name" value="UDP-Glc/GDP-Man_DH_C"/>
</dbReference>
<organism evidence="6 7">
    <name type="scientific">Iocasia fonsfrigidae</name>
    <dbReference type="NCBI Taxonomy" id="2682810"/>
    <lineage>
        <taxon>Bacteria</taxon>
        <taxon>Bacillati</taxon>
        <taxon>Bacillota</taxon>
        <taxon>Clostridia</taxon>
        <taxon>Halanaerobiales</taxon>
        <taxon>Halanaerobiaceae</taxon>
        <taxon>Iocasia</taxon>
    </lineage>
</organism>
<accession>A0A8A7K7K7</accession>
<dbReference type="Proteomes" id="UP000665020">
    <property type="component" value="Chromosome"/>
</dbReference>
<evidence type="ECO:0000259" key="5">
    <source>
        <dbReference type="SMART" id="SM00984"/>
    </source>
</evidence>
<dbReference type="GO" id="GO:0016628">
    <property type="term" value="F:oxidoreductase activity, acting on the CH-CH group of donors, NAD or NADP as acceptor"/>
    <property type="evidence" value="ECO:0007669"/>
    <property type="project" value="InterPro"/>
</dbReference>
<dbReference type="Pfam" id="PF00984">
    <property type="entry name" value="UDPG_MGDP_dh"/>
    <property type="match status" value="1"/>
</dbReference>
<dbReference type="AlphaFoldDB" id="A0A8A7K7K7"/>
<proteinExistence type="inferred from homology"/>
<dbReference type="PANTHER" id="PTHR43491">
    <property type="entry name" value="UDP-N-ACETYL-D-MANNOSAMINE DEHYDROGENASE"/>
    <property type="match status" value="1"/>
</dbReference>
<dbReference type="PIRSF" id="PIRSF000124">
    <property type="entry name" value="UDPglc_GDPman_dh"/>
    <property type="match status" value="1"/>
</dbReference>
<evidence type="ECO:0000256" key="4">
    <source>
        <dbReference type="PIRNR" id="PIRNR000124"/>
    </source>
</evidence>
<dbReference type="InterPro" id="IPR028359">
    <property type="entry name" value="UDP_ManNAc/GlcNAc_DH"/>
</dbReference>
<keyword evidence="2" id="KW-0560">Oxidoreductase</keyword>
<dbReference type="InterPro" id="IPR036220">
    <property type="entry name" value="UDP-Glc/GDP-Man_DH_C_sf"/>
</dbReference>
<dbReference type="RefSeq" id="WP_230869318.1">
    <property type="nucleotide sequence ID" value="NZ_CP046640.1"/>
</dbReference>
<dbReference type="GO" id="GO:0051287">
    <property type="term" value="F:NAD binding"/>
    <property type="evidence" value="ECO:0007669"/>
    <property type="project" value="InterPro"/>
</dbReference>
<dbReference type="Gene3D" id="3.40.50.720">
    <property type="entry name" value="NAD(P)-binding Rossmann-like Domain"/>
    <property type="match status" value="2"/>
</dbReference>
<evidence type="ECO:0000256" key="3">
    <source>
        <dbReference type="ARBA" id="ARBA00023027"/>
    </source>
</evidence>
<evidence type="ECO:0000313" key="6">
    <source>
        <dbReference type="EMBL" id="QTL97696.1"/>
    </source>
</evidence>
<dbReference type="SUPFAM" id="SSF52413">
    <property type="entry name" value="UDP-glucose/GDP-mannose dehydrogenase C-terminal domain"/>
    <property type="match status" value="1"/>
</dbReference>
<dbReference type="SMART" id="SM00984">
    <property type="entry name" value="UDPG_MGDP_dh_C"/>
    <property type="match status" value="1"/>
</dbReference>
<name>A0A8A7K7K7_9FIRM</name>
<protein>
    <submittedName>
        <fullName evidence="6">Nucleotide sugar dehydrogenase</fullName>
    </submittedName>
</protein>
<dbReference type="GO" id="GO:0016616">
    <property type="term" value="F:oxidoreductase activity, acting on the CH-OH group of donors, NAD or NADP as acceptor"/>
    <property type="evidence" value="ECO:0007669"/>
    <property type="project" value="InterPro"/>
</dbReference>
<dbReference type="Pfam" id="PF03721">
    <property type="entry name" value="UDPG_MGDP_dh_N"/>
    <property type="match status" value="1"/>
</dbReference>
<dbReference type="InterPro" id="IPR001732">
    <property type="entry name" value="UDP-Glc/GDP-Man_DH_N"/>
</dbReference>
<dbReference type="Pfam" id="PF03720">
    <property type="entry name" value="UDPG_MGDP_dh_C"/>
    <property type="match status" value="1"/>
</dbReference>
<dbReference type="SUPFAM" id="SSF48179">
    <property type="entry name" value="6-phosphogluconate dehydrogenase C-terminal domain-like"/>
    <property type="match status" value="1"/>
</dbReference>
<dbReference type="InterPro" id="IPR017476">
    <property type="entry name" value="UDP-Glc/GDP-Man"/>
</dbReference>
<keyword evidence="7" id="KW-1185">Reference proteome</keyword>
<dbReference type="PANTHER" id="PTHR43491:SF2">
    <property type="entry name" value="UDP-N-ACETYL-D-MANNOSAMINE DEHYDROGENASE"/>
    <property type="match status" value="1"/>
</dbReference>